<evidence type="ECO:0000313" key="2">
    <source>
        <dbReference type="EMBL" id="ADU64991.1"/>
    </source>
</evidence>
<dbReference type="InParanoid" id="E6W652"/>
<feature type="transmembrane region" description="Helical" evidence="1">
    <location>
        <begin position="133"/>
        <end position="153"/>
    </location>
</feature>
<protein>
    <submittedName>
        <fullName evidence="2">Uncharacterized protein</fullName>
    </submittedName>
</protein>
<dbReference type="AlphaFoldDB" id="E6W652"/>
<dbReference type="STRING" id="653733.Selin_0234"/>
<keyword evidence="1" id="KW-0472">Membrane</keyword>
<name>E6W652_DESIS</name>
<dbReference type="KEGG" id="din:Selin_0234"/>
<keyword evidence="1" id="KW-1133">Transmembrane helix</keyword>
<evidence type="ECO:0000256" key="1">
    <source>
        <dbReference type="SAM" id="Phobius"/>
    </source>
</evidence>
<dbReference type="HOGENOM" id="CLU_1080635_0_0_0"/>
<dbReference type="Proteomes" id="UP000002572">
    <property type="component" value="Chromosome"/>
</dbReference>
<keyword evidence="3" id="KW-1185">Reference proteome</keyword>
<dbReference type="EMBL" id="CP002432">
    <property type="protein sequence ID" value="ADU64991.1"/>
    <property type="molecule type" value="Genomic_DNA"/>
</dbReference>
<evidence type="ECO:0000313" key="3">
    <source>
        <dbReference type="Proteomes" id="UP000002572"/>
    </source>
</evidence>
<keyword evidence="1" id="KW-0812">Transmembrane</keyword>
<reference evidence="2 3" key="1">
    <citation type="submission" date="2010-12" db="EMBL/GenBank/DDBJ databases">
        <title>Complete sequence of Desulfurispirillum indicum S5.</title>
        <authorList>
            <consortium name="US DOE Joint Genome Institute"/>
            <person name="Lucas S."/>
            <person name="Copeland A."/>
            <person name="Lapidus A."/>
            <person name="Cheng J.-F."/>
            <person name="Goodwin L."/>
            <person name="Pitluck S."/>
            <person name="Chertkov O."/>
            <person name="Held B."/>
            <person name="Detter J.C."/>
            <person name="Han C."/>
            <person name="Tapia R."/>
            <person name="Land M."/>
            <person name="Hauser L."/>
            <person name="Kyrpides N."/>
            <person name="Ivanova N."/>
            <person name="Mikhailova N."/>
            <person name="Haggblom M."/>
            <person name="Rauschenbach I."/>
            <person name="Bini E."/>
            <person name="Woyke T."/>
        </authorList>
    </citation>
    <scope>NUCLEOTIDE SEQUENCE [LARGE SCALE GENOMIC DNA]</scope>
    <source>
        <strain evidence="3">ATCC BAA-1389 / DSM 22839 / S5</strain>
    </source>
</reference>
<organism evidence="2 3">
    <name type="scientific">Desulfurispirillum indicum (strain ATCC BAA-1389 / DSM 22839 / S5)</name>
    <dbReference type="NCBI Taxonomy" id="653733"/>
    <lineage>
        <taxon>Bacteria</taxon>
        <taxon>Pseudomonadati</taxon>
        <taxon>Chrysiogenota</taxon>
        <taxon>Chrysiogenia</taxon>
        <taxon>Chrysiogenales</taxon>
        <taxon>Chrysiogenaceae</taxon>
        <taxon>Desulfurispirillum</taxon>
    </lineage>
</organism>
<gene>
    <name evidence="2" type="ordered locus">Selin_0234</name>
</gene>
<proteinExistence type="predicted"/>
<sequence>MVYSVKNFIPLQQLWQDDLLRQTLLRQAQGDPYLFILLASRSARLSMESHLAQLHPGSSADDAVARLMGKGFSPSQITTSFAQSWLLQDTVIYLPTTSLWRSAWSGALLAFVPIVFGWYWILTHMQLTPSSLGAFFTTTGALAIPTLLLASGIGRLWRRAFAGTPAQLHPQFARCAVKCARNYQPDQEYMPDVFTGFAQAPESITETVALHDAATKEQIMENHIINLKNQLAICYTARRVYAAKLLAELTGVYHTKE</sequence>
<dbReference type="RefSeq" id="WP_013504880.1">
    <property type="nucleotide sequence ID" value="NC_014836.1"/>
</dbReference>
<feature type="transmembrane region" description="Helical" evidence="1">
    <location>
        <begin position="103"/>
        <end position="121"/>
    </location>
</feature>
<accession>E6W652</accession>